<keyword evidence="2" id="KW-1185">Reference proteome</keyword>
<organism evidence="1 2">
    <name type="scientific">Pluteus cervinus</name>
    <dbReference type="NCBI Taxonomy" id="181527"/>
    <lineage>
        <taxon>Eukaryota</taxon>
        <taxon>Fungi</taxon>
        <taxon>Dikarya</taxon>
        <taxon>Basidiomycota</taxon>
        <taxon>Agaricomycotina</taxon>
        <taxon>Agaricomycetes</taxon>
        <taxon>Agaricomycetidae</taxon>
        <taxon>Agaricales</taxon>
        <taxon>Pluteineae</taxon>
        <taxon>Pluteaceae</taxon>
        <taxon>Pluteus</taxon>
    </lineage>
</organism>
<sequence>MTYTKSNRDGTIETLSEKTGVLHMVHGWVQQGHPHGPLYPSKVFSKKQNHLDALSQYLERSGEITQFLDCFLEKINPDVHKEYRNAFNAGVWDTADTGPWLGRALLYKAQVSFHKDQNDDGLSACFPVGRYTGGEMIIPSLGAKFSYRPGDVFIFYAGKMHHQVAPWVPVHQTHFDLNTTGRIGTVLFFPRHSLTQLRGKPAGWGKKTRYGQKKEEETTEEETIEYWEGDQPSGEGIER</sequence>
<dbReference type="Proteomes" id="UP000308600">
    <property type="component" value="Unassembled WGS sequence"/>
</dbReference>
<dbReference type="EMBL" id="ML209335">
    <property type="protein sequence ID" value="TFK58484.1"/>
    <property type="molecule type" value="Genomic_DNA"/>
</dbReference>
<gene>
    <name evidence="1" type="ORF">BDN72DRAFT_782036</name>
</gene>
<evidence type="ECO:0000313" key="2">
    <source>
        <dbReference type="Proteomes" id="UP000308600"/>
    </source>
</evidence>
<proteinExistence type="predicted"/>
<name>A0ACD2ZZC9_9AGAR</name>
<reference evidence="1 2" key="1">
    <citation type="journal article" date="2019" name="Nat. Ecol. Evol.">
        <title>Megaphylogeny resolves global patterns of mushroom evolution.</title>
        <authorList>
            <person name="Varga T."/>
            <person name="Krizsan K."/>
            <person name="Foldi C."/>
            <person name="Dima B."/>
            <person name="Sanchez-Garcia M."/>
            <person name="Sanchez-Ramirez S."/>
            <person name="Szollosi G.J."/>
            <person name="Szarkandi J.G."/>
            <person name="Papp V."/>
            <person name="Albert L."/>
            <person name="Andreopoulos W."/>
            <person name="Angelini C."/>
            <person name="Antonin V."/>
            <person name="Barry K.W."/>
            <person name="Bougher N.L."/>
            <person name="Buchanan P."/>
            <person name="Buyck B."/>
            <person name="Bense V."/>
            <person name="Catcheside P."/>
            <person name="Chovatia M."/>
            <person name="Cooper J."/>
            <person name="Damon W."/>
            <person name="Desjardin D."/>
            <person name="Finy P."/>
            <person name="Geml J."/>
            <person name="Haridas S."/>
            <person name="Hughes K."/>
            <person name="Justo A."/>
            <person name="Karasinski D."/>
            <person name="Kautmanova I."/>
            <person name="Kiss B."/>
            <person name="Kocsube S."/>
            <person name="Kotiranta H."/>
            <person name="LaButti K.M."/>
            <person name="Lechner B.E."/>
            <person name="Liimatainen K."/>
            <person name="Lipzen A."/>
            <person name="Lukacs Z."/>
            <person name="Mihaltcheva S."/>
            <person name="Morgado L.N."/>
            <person name="Niskanen T."/>
            <person name="Noordeloos M.E."/>
            <person name="Ohm R.A."/>
            <person name="Ortiz-Santana B."/>
            <person name="Ovrebo C."/>
            <person name="Racz N."/>
            <person name="Riley R."/>
            <person name="Savchenko A."/>
            <person name="Shiryaev A."/>
            <person name="Soop K."/>
            <person name="Spirin V."/>
            <person name="Szebenyi C."/>
            <person name="Tomsovsky M."/>
            <person name="Tulloss R.E."/>
            <person name="Uehling J."/>
            <person name="Grigoriev I.V."/>
            <person name="Vagvolgyi C."/>
            <person name="Papp T."/>
            <person name="Martin F.M."/>
            <person name="Miettinen O."/>
            <person name="Hibbett D.S."/>
            <person name="Nagy L.G."/>
        </authorList>
    </citation>
    <scope>NUCLEOTIDE SEQUENCE [LARGE SCALE GENOMIC DNA]</scope>
    <source>
        <strain evidence="1 2">NL-1719</strain>
    </source>
</reference>
<accession>A0ACD2ZZC9</accession>
<evidence type="ECO:0000313" key="1">
    <source>
        <dbReference type="EMBL" id="TFK58484.1"/>
    </source>
</evidence>
<protein>
    <submittedName>
        <fullName evidence="1">Uncharacterized protein</fullName>
    </submittedName>
</protein>